<evidence type="ECO:0000313" key="9">
    <source>
        <dbReference type="EMBL" id="EJD65263.1"/>
    </source>
</evidence>
<keyword evidence="1 7" id="KW-0678">Repressor</keyword>
<accession>J0DG03</accession>
<feature type="zinc finger region" evidence="7">
    <location>
        <begin position="3"/>
        <end position="34"/>
    </location>
</feature>
<dbReference type="GO" id="GO:0045892">
    <property type="term" value="P:negative regulation of DNA-templated transcription"/>
    <property type="evidence" value="ECO:0007669"/>
    <property type="project" value="UniProtKB-UniRule"/>
</dbReference>
<dbReference type="HAMAP" id="MF_00440">
    <property type="entry name" value="NrdR"/>
    <property type="match status" value="1"/>
</dbReference>
<dbReference type="eggNOG" id="COG1327">
    <property type="taxonomic scope" value="Bacteria"/>
</dbReference>
<feature type="domain" description="ATP-cone" evidence="8">
    <location>
        <begin position="46"/>
        <end position="136"/>
    </location>
</feature>
<keyword evidence="5 7" id="KW-0238">DNA-binding</keyword>
<keyword evidence="10" id="KW-1185">Reference proteome</keyword>
<dbReference type="RefSeq" id="WP_007147095.1">
    <property type="nucleotide sequence ID" value="NZ_AKCI01000001.1"/>
</dbReference>
<dbReference type="OrthoDB" id="9807461at2"/>
<dbReference type="PANTHER" id="PTHR30455:SF2">
    <property type="entry name" value="TRANSCRIPTIONAL REPRESSOR NRDR"/>
    <property type="match status" value="1"/>
</dbReference>
<reference evidence="9 10" key="1">
    <citation type="submission" date="2012-01" db="EMBL/GenBank/DDBJ databases">
        <title>The Genome Sequence of Scardovia wiggsiae F0424.</title>
        <authorList>
            <consortium name="The Broad Institute Genome Sequencing Platform"/>
            <person name="Earl A."/>
            <person name="Ward D."/>
            <person name="Feldgarden M."/>
            <person name="Gevers D."/>
            <person name="Izard J."/>
            <person name="Ganesan A."/>
            <person name="Baranova O.V."/>
            <person name="Blanton J.M."/>
            <person name="Tanner A.C."/>
            <person name="Mathney J."/>
            <person name="Dewhirst F.E."/>
            <person name="Young S.K."/>
            <person name="Zeng Q."/>
            <person name="Gargeya S."/>
            <person name="Fitzgerald M."/>
            <person name="Haas B."/>
            <person name="Abouelleil A."/>
            <person name="Alvarado L."/>
            <person name="Arachchi H.M."/>
            <person name="Berlin A."/>
            <person name="Chapman S.B."/>
            <person name="Gearin G."/>
            <person name="Goldberg J."/>
            <person name="Griggs A."/>
            <person name="Gujja S."/>
            <person name="Hansen M."/>
            <person name="Heiman D."/>
            <person name="Howarth C."/>
            <person name="Larimer J."/>
            <person name="Lui A."/>
            <person name="MacDonald P.J.P."/>
            <person name="McCowen C."/>
            <person name="Montmayeur A."/>
            <person name="Murphy C."/>
            <person name="Neiman D."/>
            <person name="Pearson M."/>
            <person name="Priest M."/>
            <person name="Roberts A."/>
            <person name="Saif S."/>
            <person name="Shea T."/>
            <person name="Sisk P."/>
            <person name="Stolte C."/>
            <person name="Sykes S."/>
            <person name="Wortman J."/>
            <person name="Nusbaum C."/>
            <person name="Birren B."/>
        </authorList>
    </citation>
    <scope>NUCLEOTIDE SEQUENCE [LARGE SCALE GENOMIC DNA]</scope>
    <source>
        <strain evidence="9 10">F0424</strain>
    </source>
</reference>
<keyword evidence="7" id="KW-0479">Metal-binding</keyword>
<dbReference type="STRING" id="857290.HMPREF9156_00027"/>
<proteinExistence type="inferred from homology"/>
<evidence type="ECO:0000256" key="5">
    <source>
        <dbReference type="ARBA" id="ARBA00023125"/>
    </source>
</evidence>
<keyword evidence="4 7" id="KW-0805">Transcription regulation</keyword>
<evidence type="ECO:0000256" key="4">
    <source>
        <dbReference type="ARBA" id="ARBA00023015"/>
    </source>
</evidence>
<keyword evidence="7" id="KW-0863">Zinc-finger</keyword>
<gene>
    <name evidence="7" type="primary">nrdR</name>
    <name evidence="9" type="ORF">HMPREF9156_00027</name>
</gene>
<evidence type="ECO:0000259" key="8">
    <source>
        <dbReference type="PROSITE" id="PS51161"/>
    </source>
</evidence>
<dbReference type="InterPro" id="IPR003796">
    <property type="entry name" value="RNR_NrdR-like"/>
</dbReference>
<organism evidence="9 10">
    <name type="scientific">Scardovia wiggsiae F0424</name>
    <dbReference type="NCBI Taxonomy" id="857290"/>
    <lineage>
        <taxon>Bacteria</taxon>
        <taxon>Bacillati</taxon>
        <taxon>Actinomycetota</taxon>
        <taxon>Actinomycetes</taxon>
        <taxon>Bifidobacteriales</taxon>
        <taxon>Bifidobacteriaceae</taxon>
        <taxon>Scardovia</taxon>
    </lineage>
</organism>
<keyword evidence="3 7" id="KW-0067">ATP-binding</keyword>
<keyword evidence="2 7" id="KW-0547">Nucleotide-binding</keyword>
<dbReference type="NCBIfam" id="TIGR00244">
    <property type="entry name" value="transcriptional regulator NrdR"/>
    <property type="match status" value="1"/>
</dbReference>
<dbReference type="Pfam" id="PF03477">
    <property type="entry name" value="ATP-cone"/>
    <property type="match status" value="1"/>
</dbReference>
<dbReference type="EMBL" id="AGZS01000001">
    <property type="protein sequence ID" value="EJD65263.1"/>
    <property type="molecule type" value="Genomic_DNA"/>
</dbReference>
<comment type="similarity">
    <text evidence="7">Belongs to the NrdR family.</text>
</comment>
<dbReference type="HOGENOM" id="CLU_108412_1_0_11"/>
<comment type="caution">
    <text evidence="9">The sequence shown here is derived from an EMBL/GenBank/DDBJ whole genome shotgun (WGS) entry which is preliminary data.</text>
</comment>
<comment type="function">
    <text evidence="7">Negatively regulates transcription of bacterial ribonucleotide reductase nrd genes and operons by binding to NrdR-boxes.</text>
</comment>
<dbReference type="Proteomes" id="UP000006415">
    <property type="component" value="Unassembled WGS sequence"/>
</dbReference>
<dbReference type="PANTHER" id="PTHR30455">
    <property type="entry name" value="TRANSCRIPTIONAL REPRESSOR NRDR"/>
    <property type="match status" value="1"/>
</dbReference>
<dbReference type="Pfam" id="PF22811">
    <property type="entry name" value="Zn_ribbon_NrdR"/>
    <property type="match status" value="1"/>
</dbReference>
<dbReference type="GO" id="GO:0008270">
    <property type="term" value="F:zinc ion binding"/>
    <property type="evidence" value="ECO:0007669"/>
    <property type="project" value="UniProtKB-UniRule"/>
</dbReference>
<sequence length="157" mass="17843">MHCPFCQSENTKVLDTRVSEDGYAIRRRRECLACHKRFTTQESIVLSVVKRSGVTEPFDRKKVISGVSRACRGRAISEEDLNRLGQKVEEDLRAKGQAEIRSEEVGKAILQPLRDLDDVAYLRFASVYKHFDSMADYEAEIDDIRLHKPGEGSVKGQ</sequence>
<dbReference type="InterPro" id="IPR055173">
    <property type="entry name" value="NrdR-like_N"/>
</dbReference>
<dbReference type="PROSITE" id="PS51161">
    <property type="entry name" value="ATP_CONE"/>
    <property type="match status" value="1"/>
</dbReference>
<evidence type="ECO:0000256" key="1">
    <source>
        <dbReference type="ARBA" id="ARBA00022491"/>
    </source>
</evidence>
<evidence type="ECO:0000256" key="7">
    <source>
        <dbReference type="HAMAP-Rule" id="MF_00440"/>
    </source>
</evidence>
<evidence type="ECO:0000256" key="2">
    <source>
        <dbReference type="ARBA" id="ARBA00022741"/>
    </source>
</evidence>
<comment type="cofactor">
    <cofactor evidence="7">
        <name>Zn(2+)</name>
        <dbReference type="ChEBI" id="CHEBI:29105"/>
    </cofactor>
    <text evidence="7">Binds 1 zinc ion.</text>
</comment>
<keyword evidence="7" id="KW-0862">Zinc</keyword>
<name>J0DG03_9BIFI</name>
<keyword evidence="6 7" id="KW-0804">Transcription</keyword>
<dbReference type="AlphaFoldDB" id="J0DG03"/>
<evidence type="ECO:0000313" key="10">
    <source>
        <dbReference type="Proteomes" id="UP000006415"/>
    </source>
</evidence>
<evidence type="ECO:0000256" key="6">
    <source>
        <dbReference type="ARBA" id="ARBA00023163"/>
    </source>
</evidence>
<evidence type="ECO:0000256" key="3">
    <source>
        <dbReference type="ARBA" id="ARBA00022840"/>
    </source>
</evidence>
<dbReference type="InterPro" id="IPR005144">
    <property type="entry name" value="ATP-cone_dom"/>
</dbReference>
<dbReference type="GO" id="GO:0003677">
    <property type="term" value="F:DNA binding"/>
    <property type="evidence" value="ECO:0007669"/>
    <property type="project" value="UniProtKB-KW"/>
</dbReference>
<dbReference type="GO" id="GO:0005524">
    <property type="term" value="F:ATP binding"/>
    <property type="evidence" value="ECO:0007669"/>
    <property type="project" value="UniProtKB-UniRule"/>
</dbReference>
<protein>
    <recommendedName>
        <fullName evidence="7">Transcriptional repressor NrdR</fullName>
    </recommendedName>
</protein>